<sequence length="266" mass="29900">MLKSLCFHLYRATESKPHIAQRISKQDPKICPRDDTVFTLAQDLDAFGVITVQGTRLSGKTTLALLLRNFLGRTRKVVFISGWKSDGDDMKAKEFLVKKCHENGYNNIEGPGGLPCDTNSDLVFIIDDAQEIQKDDDLWVRLIETRYRQDSGPHFCLFGTSGYLNTLFSICDPHNGLIAHRQQRVGLTAQSIAGASKVSLFYKKHEFQDAVSKIFGNDAYSVVSERDWDFVYSFTNGHPGMVAATVAYLCLRITSTHHSINPKKTF</sequence>
<dbReference type="Proteomes" id="UP000247810">
    <property type="component" value="Unassembled WGS sequence"/>
</dbReference>
<dbReference type="STRING" id="1448320.A0A319DK66"/>
<dbReference type="AlphaFoldDB" id="A0A319DK66"/>
<organism evidence="1 2">
    <name type="scientific">Aspergillus ellipticus CBS 707.79</name>
    <dbReference type="NCBI Taxonomy" id="1448320"/>
    <lineage>
        <taxon>Eukaryota</taxon>
        <taxon>Fungi</taxon>
        <taxon>Dikarya</taxon>
        <taxon>Ascomycota</taxon>
        <taxon>Pezizomycotina</taxon>
        <taxon>Eurotiomycetes</taxon>
        <taxon>Eurotiomycetidae</taxon>
        <taxon>Eurotiales</taxon>
        <taxon>Aspergillaceae</taxon>
        <taxon>Aspergillus</taxon>
        <taxon>Aspergillus subgen. Circumdati</taxon>
    </lineage>
</organism>
<protein>
    <recommendedName>
        <fullName evidence="3">AAA+ ATPase domain-containing protein</fullName>
    </recommendedName>
</protein>
<dbReference type="OrthoDB" id="2364732at2759"/>
<evidence type="ECO:0000313" key="2">
    <source>
        <dbReference type="Proteomes" id="UP000247810"/>
    </source>
</evidence>
<evidence type="ECO:0000313" key="1">
    <source>
        <dbReference type="EMBL" id="PYH97910.1"/>
    </source>
</evidence>
<proteinExistence type="predicted"/>
<evidence type="ECO:0008006" key="3">
    <source>
        <dbReference type="Google" id="ProtNLM"/>
    </source>
</evidence>
<name>A0A319DK66_9EURO</name>
<gene>
    <name evidence="1" type="ORF">BO71DRAFT_95665</name>
</gene>
<dbReference type="InterPro" id="IPR027417">
    <property type="entry name" value="P-loop_NTPase"/>
</dbReference>
<keyword evidence="2" id="KW-1185">Reference proteome</keyword>
<dbReference type="EMBL" id="KZ825817">
    <property type="protein sequence ID" value="PYH97910.1"/>
    <property type="molecule type" value="Genomic_DNA"/>
</dbReference>
<dbReference type="VEuPathDB" id="FungiDB:BO71DRAFT_95665"/>
<dbReference type="SUPFAM" id="SSF52540">
    <property type="entry name" value="P-loop containing nucleoside triphosphate hydrolases"/>
    <property type="match status" value="1"/>
</dbReference>
<accession>A0A319DK66</accession>
<reference evidence="1 2" key="1">
    <citation type="submission" date="2018-02" db="EMBL/GenBank/DDBJ databases">
        <title>The genomes of Aspergillus section Nigri reveals drivers in fungal speciation.</title>
        <authorList>
            <consortium name="DOE Joint Genome Institute"/>
            <person name="Vesth T.C."/>
            <person name="Nybo J."/>
            <person name="Theobald S."/>
            <person name="Brandl J."/>
            <person name="Frisvad J.C."/>
            <person name="Nielsen K.F."/>
            <person name="Lyhne E.K."/>
            <person name="Kogle M.E."/>
            <person name="Kuo A."/>
            <person name="Riley R."/>
            <person name="Clum A."/>
            <person name="Nolan M."/>
            <person name="Lipzen A."/>
            <person name="Salamov A."/>
            <person name="Henrissat B."/>
            <person name="Wiebenga A."/>
            <person name="De vries R.P."/>
            <person name="Grigoriev I.V."/>
            <person name="Mortensen U.H."/>
            <person name="Andersen M.R."/>
            <person name="Baker S.E."/>
        </authorList>
    </citation>
    <scope>NUCLEOTIDE SEQUENCE [LARGE SCALE GENOMIC DNA]</scope>
    <source>
        <strain evidence="1 2">CBS 707.79</strain>
    </source>
</reference>